<dbReference type="EMBL" id="JXJN01017553">
    <property type="status" value="NOT_ANNOTATED_CDS"/>
    <property type="molecule type" value="Genomic_DNA"/>
</dbReference>
<reference evidence="1" key="2">
    <citation type="submission" date="2020-05" db="UniProtKB">
        <authorList>
            <consortium name="EnsemblMetazoa"/>
        </authorList>
    </citation>
    <scope>IDENTIFICATION</scope>
    <source>
        <strain evidence="1">IAEA</strain>
    </source>
</reference>
<organism evidence="1 2">
    <name type="scientific">Glossina palpalis gambiensis</name>
    <dbReference type="NCBI Taxonomy" id="67801"/>
    <lineage>
        <taxon>Eukaryota</taxon>
        <taxon>Metazoa</taxon>
        <taxon>Ecdysozoa</taxon>
        <taxon>Arthropoda</taxon>
        <taxon>Hexapoda</taxon>
        <taxon>Insecta</taxon>
        <taxon>Pterygota</taxon>
        <taxon>Neoptera</taxon>
        <taxon>Endopterygota</taxon>
        <taxon>Diptera</taxon>
        <taxon>Brachycera</taxon>
        <taxon>Muscomorpha</taxon>
        <taxon>Hippoboscoidea</taxon>
        <taxon>Glossinidae</taxon>
        <taxon>Glossina</taxon>
    </lineage>
</organism>
<dbReference type="VEuPathDB" id="VectorBase:GPPI035789"/>
<dbReference type="Proteomes" id="UP000092460">
    <property type="component" value="Unassembled WGS sequence"/>
</dbReference>
<name>A0A1B0BNQ3_9MUSC</name>
<reference evidence="2" key="1">
    <citation type="submission" date="2015-01" db="EMBL/GenBank/DDBJ databases">
        <authorList>
            <person name="Aksoy S."/>
            <person name="Warren W."/>
            <person name="Wilson R.K."/>
        </authorList>
    </citation>
    <scope>NUCLEOTIDE SEQUENCE [LARGE SCALE GENOMIC DNA]</scope>
    <source>
        <strain evidence="2">IAEA</strain>
    </source>
</reference>
<dbReference type="EnsemblMetazoa" id="GPPI035789-RA">
    <property type="protein sequence ID" value="GPPI035789-PA"/>
    <property type="gene ID" value="GPPI035789"/>
</dbReference>
<proteinExistence type="predicted"/>
<keyword evidence="2" id="KW-1185">Reference proteome</keyword>
<accession>A0A1B0BNQ3</accession>
<evidence type="ECO:0000313" key="1">
    <source>
        <dbReference type="EnsemblMetazoa" id="GPPI035789-PA"/>
    </source>
</evidence>
<dbReference type="AlphaFoldDB" id="A0A1B0BNQ3"/>
<evidence type="ECO:0000313" key="2">
    <source>
        <dbReference type="Proteomes" id="UP000092460"/>
    </source>
</evidence>
<protein>
    <submittedName>
        <fullName evidence="1">Uncharacterized protein</fullName>
    </submittedName>
</protein>
<sequence length="234" mass="27412">MKGLDRADQYMSYYNIFRKSCKWTQKAVLHFLNADSFNIFLIQKKIGNSRNTYKQFLLNVAIALTQWEEEESKNIDSIQARPSNIVKPTVKTAKHDPPGRLSQDMKKYKLVPIVTNGSKTCPQRKCRVHTLHSVNKRFGYTRLLIALHIDHFRQRRLVKYILQLSKLQKIYPCVLTYLKYSRNASVMFTDRGSPFEGRLPDYRLYISVAIVQCQTLNLNFAKTEFQLDKCTEYG</sequence>